<evidence type="ECO:0000313" key="2">
    <source>
        <dbReference type="EMBL" id="JAD35264.1"/>
    </source>
</evidence>
<organism evidence="2">
    <name type="scientific">Arundo donax</name>
    <name type="common">Giant reed</name>
    <name type="synonym">Donax arundinaceus</name>
    <dbReference type="NCBI Taxonomy" id="35708"/>
    <lineage>
        <taxon>Eukaryota</taxon>
        <taxon>Viridiplantae</taxon>
        <taxon>Streptophyta</taxon>
        <taxon>Embryophyta</taxon>
        <taxon>Tracheophyta</taxon>
        <taxon>Spermatophyta</taxon>
        <taxon>Magnoliopsida</taxon>
        <taxon>Liliopsida</taxon>
        <taxon>Poales</taxon>
        <taxon>Poaceae</taxon>
        <taxon>PACMAD clade</taxon>
        <taxon>Arundinoideae</taxon>
        <taxon>Arundineae</taxon>
        <taxon>Arundo</taxon>
    </lineage>
</organism>
<feature type="region of interest" description="Disordered" evidence="1">
    <location>
        <begin position="43"/>
        <end position="67"/>
    </location>
</feature>
<reference evidence="2" key="2">
    <citation type="journal article" date="2015" name="Data Brief">
        <title>Shoot transcriptome of the giant reed, Arundo donax.</title>
        <authorList>
            <person name="Barrero R.A."/>
            <person name="Guerrero F.D."/>
            <person name="Moolhuijzen P."/>
            <person name="Goolsby J.A."/>
            <person name="Tidwell J."/>
            <person name="Bellgard S.E."/>
            <person name="Bellgard M.I."/>
        </authorList>
    </citation>
    <scope>NUCLEOTIDE SEQUENCE</scope>
    <source>
        <tissue evidence="2">Shoot tissue taken approximately 20 cm above the soil surface</tissue>
    </source>
</reference>
<feature type="compositionally biased region" description="Polar residues" evidence="1">
    <location>
        <begin position="56"/>
        <end position="67"/>
    </location>
</feature>
<name>A0A0A8Z768_ARUDO</name>
<reference evidence="2" key="1">
    <citation type="submission" date="2014-09" db="EMBL/GenBank/DDBJ databases">
        <authorList>
            <person name="Magalhaes I.L.F."/>
            <person name="Oliveira U."/>
            <person name="Santos F.R."/>
            <person name="Vidigal T.H.D.A."/>
            <person name="Brescovit A.D."/>
            <person name="Santos A.J."/>
        </authorList>
    </citation>
    <scope>NUCLEOTIDE SEQUENCE</scope>
    <source>
        <tissue evidence="2">Shoot tissue taken approximately 20 cm above the soil surface</tissue>
    </source>
</reference>
<sequence>MPGRGPAGFSDEHSPARSPWISKAPLVVLALQLLAWPPMPQRRFQQLPQRPPWPSASRQPLRPTQLT</sequence>
<evidence type="ECO:0000256" key="1">
    <source>
        <dbReference type="SAM" id="MobiDB-lite"/>
    </source>
</evidence>
<protein>
    <submittedName>
        <fullName evidence="2">Uncharacterized protein</fullName>
    </submittedName>
</protein>
<accession>A0A0A8Z768</accession>
<proteinExistence type="predicted"/>
<dbReference type="AlphaFoldDB" id="A0A0A8Z768"/>
<dbReference type="EMBL" id="GBRH01262631">
    <property type="protein sequence ID" value="JAD35264.1"/>
    <property type="molecule type" value="Transcribed_RNA"/>
</dbReference>